<evidence type="ECO:0000256" key="1">
    <source>
        <dbReference type="SAM" id="MobiDB-lite"/>
    </source>
</evidence>
<comment type="caution">
    <text evidence="2">The sequence shown here is derived from an EMBL/GenBank/DDBJ whole genome shotgun (WGS) entry which is preliminary data.</text>
</comment>
<accession>A0A251XWR8</accession>
<protein>
    <submittedName>
        <fullName evidence="2">Uncharacterized protein</fullName>
    </submittedName>
</protein>
<feature type="compositionally biased region" description="Pro residues" evidence="1">
    <location>
        <begin position="7"/>
        <end position="18"/>
    </location>
</feature>
<reference evidence="2 3" key="1">
    <citation type="submission" date="2016-08" db="EMBL/GenBank/DDBJ databases">
        <title>Genome sequence of Clavibacter michiganensis spp. strain CASJ009.</title>
        <authorList>
            <person name="Thapa S.P."/>
            <person name="Coaker G."/>
        </authorList>
    </citation>
    <scope>NUCLEOTIDE SEQUENCE [LARGE SCALE GENOMIC DNA]</scope>
    <source>
        <strain evidence="2">CASJ009</strain>
    </source>
</reference>
<dbReference type="AlphaFoldDB" id="A0A251XWR8"/>
<name>A0A251XWR8_9MICO</name>
<organism evidence="2 3">
    <name type="scientific">Clavibacter michiganensis</name>
    <dbReference type="NCBI Taxonomy" id="28447"/>
    <lineage>
        <taxon>Bacteria</taxon>
        <taxon>Bacillati</taxon>
        <taxon>Actinomycetota</taxon>
        <taxon>Actinomycetes</taxon>
        <taxon>Micrococcales</taxon>
        <taxon>Microbacteriaceae</taxon>
        <taxon>Clavibacter</taxon>
    </lineage>
</organism>
<dbReference type="EMBL" id="MDHJ01000001">
    <property type="protein sequence ID" value="OUE09920.1"/>
    <property type="molecule type" value="Genomic_DNA"/>
</dbReference>
<dbReference type="Proteomes" id="UP000195106">
    <property type="component" value="Unassembled WGS sequence"/>
</dbReference>
<sequence>MTTVRPLPAPLPPVPPGAAAPTGAAPAADRRASTARRAPATRRHRLRGLVPRAAVVLAVAVAASSLAAPTPASADPLGDARSAISASVEHRTLPQDVVSGRITVDQIVDVVLATGTASPSSRAALTRQATEEVEDLRAGMAADEAPGVEDAPGRHGASDPVTADAHWWNKVFHWKTFAVPSRAFVAGTAASAVVLLSIGATCAGHGAVVCAAVSAMGAGWSVFIATTSTYCVHEGRRFVYVPVPDFWNSHCGD</sequence>
<feature type="region of interest" description="Disordered" evidence="1">
    <location>
        <begin position="1"/>
        <end position="42"/>
    </location>
</feature>
<proteinExistence type="predicted"/>
<evidence type="ECO:0000313" key="3">
    <source>
        <dbReference type="Proteomes" id="UP000195106"/>
    </source>
</evidence>
<evidence type="ECO:0000313" key="2">
    <source>
        <dbReference type="EMBL" id="OUE09920.1"/>
    </source>
</evidence>
<gene>
    <name evidence="2" type="ORF">CMsap09_13310</name>
</gene>